<evidence type="ECO:0000313" key="3">
    <source>
        <dbReference type="Proteomes" id="UP000287447"/>
    </source>
</evidence>
<evidence type="ECO:0000256" key="1">
    <source>
        <dbReference type="SAM" id="Phobius"/>
    </source>
</evidence>
<dbReference type="AlphaFoldDB" id="A0A437QW46"/>
<reference evidence="3" key="1">
    <citation type="submission" date="2019-01" db="EMBL/GenBank/DDBJ databases">
        <title>Gri0909 isolated from a small marine red alga.</title>
        <authorList>
            <person name="Kim J."/>
            <person name="Jeong S.E."/>
            <person name="Jeon C.O."/>
        </authorList>
    </citation>
    <scope>NUCLEOTIDE SEQUENCE [LARGE SCALE GENOMIC DNA]</scope>
    <source>
        <strain evidence="3">Gri0909</strain>
    </source>
</reference>
<gene>
    <name evidence="2" type="ORF">EOI86_05040</name>
</gene>
<name>A0A437QW46_9PROT</name>
<accession>A0A437QW46</accession>
<dbReference type="RefSeq" id="WP_127764016.1">
    <property type="nucleotide sequence ID" value="NZ_SADE01000001.1"/>
</dbReference>
<keyword evidence="1" id="KW-0472">Membrane</keyword>
<feature type="transmembrane region" description="Helical" evidence="1">
    <location>
        <begin position="140"/>
        <end position="158"/>
    </location>
</feature>
<dbReference type="OrthoDB" id="7466720at2"/>
<feature type="transmembrane region" description="Helical" evidence="1">
    <location>
        <begin position="118"/>
        <end position="134"/>
    </location>
</feature>
<comment type="caution">
    <text evidence="2">The sequence shown here is derived from an EMBL/GenBank/DDBJ whole genome shotgun (WGS) entry which is preliminary data.</text>
</comment>
<dbReference type="EMBL" id="SADE01000001">
    <property type="protein sequence ID" value="RVU38643.1"/>
    <property type="molecule type" value="Genomic_DNA"/>
</dbReference>
<protein>
    <submittedName>
        <fullName evidence="2">Acyl carrier protein</fullName>
    </submittedName>
</protein>
<sequence length="224" mass="25295">MVKHLGLAGDGDELDLVDDIEEAFRVRFALEALEAVRTVGELFEHLEDRRPKNIDAGGRCATAMCFYRLRKALQPYAAVQLRPDTPIEELRGISGRKLRQLISSEDGLQPPMFHLSRISWAALFSAIAFGLLALFAHWPWYIACLSMILFCFLCYMAPIRLPEDVRTLGDLAKMLTTTSIGSLVERGARLGRDEAWDIYLELLARHTGIPKQLIMRDTYLIDAS</sequence>
<dbReference type="Proteomes" id="UP000287447">
    <property type="component" value="Unassembled WGS sequence"/>
</dbReference>
<proteinExistence type="predicted"/>
<keyword evidence="1" id="KW-0812">Transmembrane</keyword>
<evidence type="ECO:0000313" key="2">
    <source>
        <dbReference type="EMBL" id="RVU38643.1"/>
    </source>
</evidence>
<keyword evidence="3" id="KW-1185">Reference proteome</keyword>
<organism evidence="2 3">
    <name type="scientific">Hwanghaeella grinnelliae</name>
    <dbReference type="NCBI Taxonomy" id="2500179"/>
    <lineage>
        <taxon>Bacteria</taxon>
        <taxon>Pseudomonadati</taxon>
        <taxon>Pseudomonadota</taxon>
        <taxon>Alphaproteobacteria</taxon>
        <taxon>Rhodospirillales</taxon>
        <taxon>Rhodospirillaceae</taxon>
        <taxon>Hwanghaeella</taxon>
    </lineage>
</organism>
<keyword evidence="1" id="KW-1133">Transmembrane helix</keyword>